<evidence type="ECO:0000259" key="3">
    <source>
        <dbReference type="PROSITE" id="PS50851"/>
    </source>
</evidence>
<name>A0A2V1H247_9GAMM</name>
<evidence type="ECO:0000313" key="4">
    <source>
        <dbReference type="EMBL" id="PVZ72613.1"/>
    </source>
</evidence>
<dbReference type="GO" id="GO:0000160">
    <property type="term" value="P:phosphorelay signal transduction system"/>
    <property type="evidence" value="ECO:0007669"/>
    <property type="project" value="InterPro"/>
</dbReference>
<evidence type="ECO:0000259" key="2">
    <source>
        <dbReference type="PROSITE" id="PS50110"/>
    </source>
</evidence>
<feature type="modified residue" description="4-aspartylphosphate" evidence="1">
    <location>
        <position position="225"/>
    </location>
</feature>
<dbReference type="Gene3D" id="2.30.30.40">
    <property type="entry name" value="SH3 Domains"/>
    <property type="match status" value="1"/>
</dbReference>
<dbReference type="Pfam" id="PF01584">
    <property type="entry name" value="CheW"/>
    <property type="match status" value="1"/>
</dbReference>
<dbReference type="InterPro" id="IPR002545">
    <property type="entry name" value="CheW-lke_dom"/>
</dbReference>
<organism evidence="4 5">
    <name type="scientific">Pelagibaculum spongiae</name>
    <dbReference type="NCBI Taxonomy" id="2080658"/>
    <lineage>
        <taxon>Bacteria</taxon>
        <taxon>Pseudomonadati</taxon>
        <taxon>Pseudomonadota</taxon>
        <taxon>Gammaproteobacteria</taxon>
        <taxon>Oceanospirillales</taxon>
        <taxon>Pelagibaculum</taxon>
    </lineage>
</organism>
<dbReference type="InterPro" id="IPR036061">
    <property type="entry name" value="CheW-like_dom_sf"/>
</dbReference>
<dbReference type="InterPro" id="IPR024181">
    <property type="entry name" value="Chemotax_regulator_CheV"/>
</dbReference>
<dbReference type="AlphaFoldDB" id="A0A2V1H247"/>
<dbReference type="Gene3D" id="3.40.50.2300">
    <property type="match status" value="1"/>
</dbReference>
<dbReference type="InterPro" id="IPR011006">
    <property type="entry name" value="CheY-like_superfamily"/>
</dbReference>
<proteinExistence type="predicted"/>
<dbReference type="SUPFAM" id="SSF50341">
    <property type="entry name" value="CheW-like"/>
    <property type="match status" value="1"/>
</dbReference>
<keyword evidence="1" id="KW-0597">Phosphoprotein</keyword>
<reference evidence="4 5" key="1">
    <citation type="submission" date="2018-04" db="EMBL/GenBank/DDBJ databases">
        <title>Thalassorhabdus spongiae gen. nov., sp. nov., isolated from a marine sponge in South-West Iceland.</title>
        <authorList>
            <person name="Knobloch S."/>
            <person name="Daussin A."/>
            <person name="Johannsson R."/>
            <person name="Marteinsson V.T."/>
        </authorList>
    </citation>
    <scope>NUCLEOTIDE SEQUENCE [LARGE SCALE GENOMIC DNA]</scope>
    <source>
        <strain evidence="4 5">Hp12</strain>
    </source>
</reference>
<evidence type="ECO:0000256" key="1">
    <source>
        <dbReference type="PROSITE-ProRule" id="PRU00169"/>
    </source>
</evidence>
<dbReference type="EMBL" id="QDDL01000001">
    <property type="protein sequence ID" value="PVZ72613.1"/>
    <property type="molecule type" value="Genomic_DNA"/>
</dbReference>
<dbReference type="InterPro" id="IPR001789">
    <property type="entry name" value="Sig_transdc_resp-reg_receiver"/>
</dbReference>
<dbReference type="PANTHER" id="PTHR47233:SF2">
    <property type="entry name" value="CHEMOTAXIS SIGNAL TRANSDUCTION SYSTEM RESPONSE REGULATOR CHEV"/>
    <property type="match status" value="1"/>
</dbReference>
<dbReference type="OrthoDB" id="9806105at2"/>
<sequence length="301" mass="32966">MSSLASQSQGLLLFQLSPSRQFAMGTLKIREIIPWQKVRTIPYAHPCIIGATHIRGMTISIIDMAASVGYLPISEQELNSCSIIITDCSRQTVGFLVRQIDQISQCQWKNIEPPPLTVGKQSYIVGVTQIDNKLIQMIDLEQLLETILPTPMNCNGNQFNQQELEVLRSLQILVADDSAVALRQLSGALEMAGVPYQMANNGKQALDIMKTAASAGQPIDILVSDIEMPGLDGYEVAFEVRSNPSVADAYIILHTSLSSEISVDRAHQIGADEALTKFDAEELVQAILRGARGHQPVEQLI</sequence>
<feature type="domain" description="Response regulatory" evidence="2">
    <location>
        <begin position="171"/>
        <end position="292"/>
    </location>
</feature>
<accession>A0A2V1H247</accession>
<evidence type="ECO:0000313" key="5">
    <source>
        <dbReference type="Proteomes" id="UP000244906"/>
    </source>
</evidence>
<dbReference type="PROSITE" id="PS50851">
    <property type="entry name" value="CHEW"/>
    <property type="match status" value="1"/>
</dbReference>
<protein>
    <submittedName>
        <fullName evidence="4">Chemotaxis protein CheW</fullName>
    </submittedName>
</protein>
<dbReference type="Proteomes" id="UP000244906">
    <property type="component" value="Unassembled WGS sequence"/>
</dbReference>
<dbReference type="PANTHER" id="PTHR47233">
    <property type="entry name" value="CHEMOTAXIS PROTEIN CHEV"/>
    <property type="match status" value="1"/>
</dbReference>
<dbReference type="SMART" id="SM00448">
    <property type="entry name" value="REC"/>
    <property type="match status" value="1"/>
</dbReference>
<dbReference type="GO" id="GO:0006935">
    <property type="term" value="P:chemotaxis"/>
    <property type="evidence" value="ECO:0007669"/>
    <property type="project" value="InterPro"/>
</dbReference>
<gene>
    <name evidence="4" type="ORF">DC094_04045</name>
</gene>
<comment type="caution">
    <text evidence="4">The sequence shown here is derived from an EMBL/GenBank/DDBJ whole genome shotgun (WGS) entry which is preliminary data.</text>
</comment>
<dbReference type="PIRSF" id="PIRSF002867">
    <property type="entry name" value="CheV"/>
    <property type="match status" value="1"/>
</dbReference>
<keyword evidence="5" id="KW-1185">Reference proteome</keyword>
<feature type="domain" description="CheW-like" evidence="3">
    <location>
        <begin position="8"/>
        <end position="149"/>
    </location>
</feature>
<dbReference type="SUPFAM" id="SSF52172">
    <property type="entry name" value="CheY-like"/>
    <property type="match status" value="1"/>
</dbReference>
<dbReference type="Gene3D" id="2.40.50.180">
    <property type="entry name" value="CheA-289, Domain 4"/>
    <property type="match status" value="1"/>
</dbReference>
<dbReference type="Pfam" id="PF00072">
    <property type="entry name" value="Response_reg"/>
    <property type="match status" value="1"/>
</dbReference>
<dbReference type="SMART" id="SM00260">
    <property type="entry name" value="CheW"/>
    <property type="match status" value="1"/>
</dbReference>
<dbReference type="PROSITE" id="PS50110">
    <property type="entry name" value="RESPONSE_REGULATORY"/>
    <property type="match status" value="1"/>
</dbReference>